<evidence type="ECO:0000313" key="2">
    <source>
        <dbReference type="Proteomes" id="UP001196413"/>
    </source>
</evidence>
<accession>A0AAD5WF14</accession>
<dbReference type="EMBL" id="JAHQIW010006027">
    <property type="protein sequence ID" value="KAJ1367864.1"/>
    <property type="molecule type" value="Genomic_DNA"/>
</dbReference>
<proteinExistence type="predicted"/>
<sequence>MSRIRAFKEAADQLSGPKLRANLINSAEPLNAPLCGRDVMSSYILTTSRPLRTTHSPEDGEPCRNVSHHDCCNIRVALSTVLLYASLILTSMNINNTSEPLNKRRYREQIFE</sequence>
<comment type="caution">
    <text evidence="1">The sequence shown here is derived from an EMBL/GenBank/DDBJ whole genome shotgun (WGS) entry which is preliminary data.</text>
</comment>
<keyword evidence="2" id="KW-1185">Reference proteome</keyword>
<evidence type="ECO:0000313" key="1">
    <source>
        <dbReference type="EMBL" id="KAJ1367864.1"/>
    </source>
</evidence>
<reference evidence="1" key="1">
    <citation type="submission" date="2021-06" db="EMBL/GenBank/DDBJ databases">
        <title>Parelaphostrongylus tenuis whole genome reference sequence.</title>
        <authorList>
            <person name="Garwood T.J."/>
            <person name="Larsen P.A."/>
            <person name="Fountain-Jones N.M."/>
            <person name="Garbe J.R."/>
            <person name="Macchietto M.G."/>
            <person name="Kania S.A."/>
            <person name="Gerhold R.W."/>
            <person name="Richards J.E."/>
            <person name="Wolf T.M."/>
        </authorList>
    </citation>
    <scope>NUCLEOTIDE SEQUENCE</scope>
    <source>
        <strain evidence="1">MNPRO001-30</strain>
        <tissue evidence="1">Meninges</tissue>
    </source>
</reference>
<dbReference type="Proteomes" id="UP001196413">
    <property type="component" value="Unassembled WGS sequence"/>
</dbReference>
<protein>
    <submittedName>
        <fullName evidence="1">Uncharacterized protein</fullName>
    </submittedName>
</protein>
<organism evidence="1 2">
    <name type="scientific">Parelaphostrongylus tenuis</name>
    <name type="common">Meningeal worm</name>
    <dbReference type="NCBI Taxonomy" id="148309"/>
    <lineage>
        <taxon>Eukaryota</taxon>
        <taxon>Metazoa</taxon>
        <taxon>Ecdysozoa</taxon>
        <taxon>Nematoda</taxon>
        <taxon>Chromadorea</taxon>
        <taxon>Rhabditida</taxon>
        <taxon>Rhabditina</taxon>
        <taxon>Rhabditomorpha</taxon>
        <taxon>Strongyloidea</taxon>
        <taxon>Metastrongylidae</taxon>
        <taxon>Parelaphostrongylus</taxon>
    </lineage>
</organism>
<gene>
    <name evidence="1" type="ORF">KIN20_028874</name>
</gene>
<dbReference type="AlphaFoldDB" id="A0AAD5WF14"/>
<name>A0AAD5WF14_PARTN</name>